<dbReference type="Proteomes" id="UP001523369">
    <property type="component" value="Unassembled WGS sequence"/>
</dbReference>
<keyword evidence="2" id="KW-0378">Hydrolase</keyword>
<sequence>MRTLKATPADGKIGPAELGDIVLSAVYHVVYWPDVAAALSAWVYGWDAGGLLEMYAPPGTADADNGYVVYLAVSCTDTSWPRDRRRWQQEAWRIHARHPFAAWGNTWFNAPGRDWGARPGTPVQVDGTKTPPILLINETCDAATPFAGALEVRKRFPRSVLVEGVGGTTHAGSCGGMTCVDDTIADHLRDGALPQRVGGNRSDRQCEPVPVPEVAAERTTGAAGITRADLQHLIGR</sequence>
<evidence type="ECO:0000313" key="2">
    <source>
        <dbReference type="EMBL" id="MCO8277989.1"/>
    </source>
</evidence>
<dbReference type="RefSeq" id="WP_253243991.1">
    <property type="nucleotide sequence ID" value="NZ_JAMYJR010000074.1"/>
</dbReference>
<dbReference type="GO" id="GO:0016787">
    <property type="term" value="F:hydrolase activity"/>
    <property type="evidence" value="ECO:0007669"/>
    <property type="project" value="UniProtKB-KW"/>
</dbReference>
<dbReference type="InterPro" id="IPR029058">
    <property type="entry name" value="AB_hydrolase_fold"/>
</dbReference>
<evidence type="ECO:0000259" key="1">
    <source>
        <dbReference type="Pfam" id="PF08386"/>
    </source>
</evidence>
<protein>
    <submittedName>
        <fullName evidence="2">Alpha/beta hydrolase</fullName>
    </submittedName>
</protein>
<dbReference type="EMBL" id="JAMYJR010000074">
    <property type="protein sequence ID" value="MCO8277989.1"/>
    <property type="molecule type" value="Genomic_DNA"/>
</dbReference>
<organism evidence="2 3">
    <name type="scientific">Paractinoplanes aksuensis</name>
    <dbReference type="NCBI Taxonomy" id="2939490"/>
    <lineage>
        <taxon>Bacteria</taxon>
        <taxon>Bacillati</taxon>
        <taxon>Actinomycetota</taxon>
        <taxon>Actinomycetes</taxon>
        <taxon>Micromonosporales</taxon>
        <taxon>Micromonosporaceae</taxon>
        <taxon>Paractinoplanes</taxon>
    </lineage>
</organism>
<dbReference type="InterPro" id="IPR013595">
    <property type="entry name" value="Pept_S33_TAP-like_C"/>
</dbReference>
<reference evidence="2 3" key="1">
    <citation type="submission" date="2022-06" db="EMBL/GenBank/DDBJ databases">
        <title>New Species of the Genus Actinoplanes, ActinopZanes ferrugineus.</title>
        <authorList>
            <person name="Ding P."/>
        </authorList>
    </citation>
    <scope>NUCLEOTIDE SEQUENCE [LARGE SCALE GENOMIC DNA]</scope>
    <source>
        <strain evidence="2 3">TRM88003</strain>
    </source>
</reference>
<evidence type="ECO:0000313" key="3">
    <source>
        <dbReference type="Proteomes" id="UP001523369"/>
    </source>
</evidence>
<dbReference type="SUPFAM" id="SSF53474">
    <property type="entry name" value="alpha/beta-Hydrolases"/>
    <property type="match status" value="1"/>
</dbReference>
<keyword evidence="3" id="KW-1185">Reference proteome</keyword>
<comment type="caution">
    <text evidence="2">The sequence shown here is derived from an EMBL/GenBank/DDBJ whole genome shotgun (WGS) entry which is preliminary data.</text>
</comment>
<dbReference type="Pfam" id="PF08386">
    <property type="entry name" value="Abhydrolase_4"/>
    <property type="match status" value="1"/>
</dbReference>
<accession>A0ABT1E4C4</accession>
<proteinExistence type="predicted"/>
<feature type="domain" description="Peptidase S33 tripeptidyl aminopeptidase-like C-terminal" evidence="1">
    <location>
        <begin position="103"/>
        <end position="196"/>
    </location>
</feature>
<name>A0ABT1E4C4_9ACTN</name>
<gene>
    <name evidence="2" type="ORF">M1L60_46195</name>
</gene>